<comment type="caution">
    <text evidence="1">The sequence shown here is derived from an EMBL/GenBank/DDBJ whole genome shotgun (WGS) entry which is preliminary data.</text>
</comment>
<dbReference type="Proteomes" id="UP000284763">
    <property type="component" value="Unassembled WGS sequence"/>
</dbReference>
<accession>A0A3R7VY07</accession>
<gene>
    <name evidence="1" type="ORF">D5R95_05505</name>
</gene>
<dbReference type="AlphaFoldDB" id="A0A3R7VY07"/>
<organism evidence="1 2">
    <name type="scientific">Methanosalsum natronophilum</name>
    <dbReference type="NCBI Taxonomy" id="768733"/>
    <lineage>
        <taxon>Archaea</taxon>
        <taxon>Methanobacteriati</taxon>
        <taxon>Methanobacteriota</taxon>
        <taxon>Stenosarchaea group</taxon>
        <taxon>Methanomicrobia</taxon>
        <taxon>Methanosarcinales</taxon>
        <taxon>Methanosarcinaceae</taxon>
        <taxon>Methanosalsum</taxon>
    </lineage>
</organism>
<evidence type="ECO:0000313" key="2">
    <source>
        <dbReference type="Proteomes" id="UP000284763"/>
    </source>
</evidence>
<reference evidence="1 2" key="1">
    <citation type="submission" date="2018-08" db="EMBL/GenBank/DDBJ databases">
        <title>The metabolism and importance of syntrophic acetate oxidation coupled to methane or sulfide production in haloalkaline environments.</title>
        <authorList>
            <person name="Timmers P.H.A."/>
            <person name="Vavourakis C.D."/>
            <person name="Sorokin D.Y."/>
            <person name="Sinninghe Damste J.S."/>
            <person name="Muyzer G."/>
            <person name="Stams A.J.M."/>
            <person name="Plugge C.M."/>
        </authorList>
    </citation>
    <scope>NUCLEOTIDE SEQUENCE [LARGE SCALE GENOMIC DNA]</scope>
    <source>
        <strain evidence="1">MSAO_Arc3</strain>
    </source>
</reference>
<feature type="non-terminal residue" evidence="1">
    <location>
        <position position="1"/>
    </location>
</feature>
<name>A0A3R7VY07_9EURY</name>
<dbReference type="EMBL" id="QZAB01000345">
    <property type="protein sequence ID" value="RQD84919.1"/>
    <property type="molecule type" value="Genomic_DNA"/>
</dbReference>
<sequence>NSVPLAQWLKVYPATGYIVTATEDNVEPCITTFEETGLTAAAIGTIDNTGKIELLFEDESDTAFDFRYDSITGINMKS</sequence>
<proteinExistence type="predicted"/>
<dbReference type="SUPFAM" id="SSF56042">
    <property type="entry name" value="PurM C-terminal domain-like"/>
    <property type="match status" value="1"/>
</dbReference>
<dbReference type="InterPro" id="IPR036676">
    <property type="entry name" value="PurM-like_C_sf"/>
</dbReference>
<protein>
    <submittedName>
        <fullName evidence="1">Methanogenesis marker 2 protein</fullName>
    </submittedName>
</protein>
<evidence type="ECO:0000313" key="1">
    <source>
        <dbReference type="EMBL" id="RQD84919.1"/>
    </source>
</evidence>